<name>A0AAU0F2A0_9FLAO</name>
<sequence>MEIFIIKCIRWIATMIGLSFLLAVAGLSPAQIGKLLLFIIGFPFIAFGFSKLLKTGDNSEAEERMRKRLEELKNKNNKTD</sequence>
<dbReference type="Proteomes" id="UP001432059">
    <property type="component" value="Chromosome"/>
</dbReference>
<dbReference type="EMBL" id="CP136426">
    <property type="protein sequence ID" value="WOC51442.1"/>
    <property type="molecule type" value="Genomic_DNA"/>
</dbReference>
<organism evidence="1 2">
    <name type="scientific">Bergeyella porcorum</name>
    <dbReference type="NCBI Taxonomy" id="1735111"/>
    <lineage>
        <taxon>Bacteria</taxon>
        <taxon>Pseudomonadati</taxon>
        <taxon>Bacteroidota</taxon>
        <taxon>Flavobacteriia</taxon>
        <taxon>Flavobacteriales</taxon>
        <taxon>Weeksellaceae</taxon>
        <taxon>Bergeyella</taxon>
    </lineage>
</organism>
<reference evidence="1" key="1">
    <citation type="submission" date="2023-10" db="EMBL/GenBank/DDBJ databases">
        <title>Characterization and whole genome sequencing of a novel strain of Bergeyella porcorum QD2021 isolated from pig.</title>
        <authorList>
            <person name="Liu G."/>
            <person name="Chen C."/>
            <person name="Han X."/>
        </authorList>
    </citation>
    <scope>NUCLEOTIDE SEQUENCE</scope>
    <source>
        <strain evidence="1">QD2021</strain>
    </source>
</reference>
<evidence type="ECO:0000313" key="1">
    <source>
        <dbReference type="EMBL" id="WOC51442.1"/>
    </source>
</evidence>
<evidence type="ECO:0008006" key="3">
    <source>
        <dbReference type="Google" id="ProtNLM"/>
    </source>
</evidence>
<gene>
    <name evidence="1" type="ORF">BPO_0795</name>
</gene>
<dbReference type="AlphaFoldDB" id="A0AAU0F2A0"/>
<keyword evidence="2" id="KW-1185">Reference proteome</keyword>
<protein>
    <recommendedName>
        <fullName evidence="3">DUF4229 domain-containing protein</fullName>
    </recommendedName>
</protein>
<proteinExistence type="predicted"/>
<dbReference type="RefSeq" id="WP_327985072.1">
    <property type="nucleotide sequence ID" value="NZ_CP136426.1"/>
</dbReference>
<evidence type="ECO:0000313" key="2">
    <source>
        <dbReference type="Proteomes" id="UP001432059"/>
    </source>
</evidence>
<dbReference type="KEGG" id="bpor:BPO_0795"/>
<accession>A0AAU0F2A0</accession>